<keyword evidence="1" id="KW-0282">Flagellum</keyword>
<dbReference type="EMBL" id="CP000116">
    <property type="protein sequence ID" value="AAZ97544.1"/>
    <property type="molecule type" value="Genomic_DNA"/>
</dbReference>
<dbReference type="HOGENOM" id="CLU_120910_4_4_4"/>
<dbReference type="OrthoDB" id="8565152at2"/>
<dbReference type="Gene3D" id="3.30.160.170">
    <property type="entry name" value="FlaG-like"/>
    <property type="match status" value="1"/>
</dbReference>
<dbReference type="InterPro" id="IPR035924">
    <property type="entry name" value="FlaG-like_sf"/>
</dbReference>
<dbReference type="RefSeq" id="WP_011312103.1">
    <property type="nucleotide sequence ID" value="NC_007404.1"/>
</dbReference>
<dbReference type="Pfam" id="PF03646">
    <property type="entry name" value="FlaG"/>
    <property type="match status" value="1"/>
</dbReference>
<gene>
    <name evidence="1" type="ordered locus">Tbd_1591</name>
</gene>
<dbReference type="PANTHER" id="PTHR37166:SF1">
    <property type="entry name" value="PROTEIN FLAG"/>
    <property type="match status" value="1"/>
</dbReference>
<dbReference type="InterPro" id="IPR005186">
    <property type="entry name" value="FlaG"/>
</dbReference>
<accession>Q3SII4</accession>
<keyword evidence="2" id="KW-1185">Reference proteome</keyword>
<name>Q3SII4_THIDA</name>
<proteinExistence type="predicted"/>
<evidence type="ECO:0000313" key="2">
    <source>
        <dbReference type="Proteomes" id="UP000008291"/>
    </source>
</evidence>
<dbReference type="eggNOG" id="COG1334">
    <property type="taxonomic scope" value="Bacteria"/>
</dbReference>
<dbReference type="AlphaFoldDB" id="Q3SII4"/>
<dbReference type="SUPFAM" id="SSF160214">
    <property type="entry name" value="FlaG-like"/>
    <property type="match status" value="1"/>
</dbReference>
<evidence type="ECO:0000313" key="1">
    <source>
        <dbReference type="EMBL" id="AAZ97544.1"/>
    </source>
</evidence>
<keyword evidence="1" id="KW-0969">Cilium</keyword>
<protein>
    <submittedName>
        <fullName evidence="1">Putative flagellar protein FlaG</fullName>
    </submittedName>
</protein>
<organism evidence="1 2">
    <name type="scientific">Thiobacillus denitrificans (strain ATCC 25259 / T1)</name>
    <dbReference type="NCBI Taxonomy" id="292415"/>
    <lineage>
        <taxon>Bacteria</taxon>
        <taxon>Pseudomonadati</taxon>
        <taxon>Pseudomonadota</taxon>
        <taxon>Betaproteobacteria</taxon>
        <taxon>Nitrosomonadales</taxon>
        <taxon>Thiobacillaceae</taxon>
        <taxon>Thiobacillus</taxon>
    </lineage>
</organism>
<dbReference type="PANTHER" id="PTHR37166">
    <property type="entry name" value="PROTEIN FLAG"/>
    <property type="match status" value="1"/>
</dbReference>
<keyword evidence="1" id="KW-0966">Cell projection</keyword>
<dbReference type="SMR" id="Q3SII4"/>
<dbReference type="DNASU" id="3672072"/>
<reference evidence="1 2" key="1">
    <citation type="journal article" date="2006" name="J. Bacteriol.">
        <title>The genome sequence of the obligately chemolithoautotrophic, facultatively anaerobic bacterium Thiobacillus denitrificans.</title>
        <authorList>
            <person name="Beller H.R."/>
            <person name="Chain P.S."/>
            <person name="Letain T.E."/>
            <person name="Chakicherla A."/>
            <person name="Larimer F.W."/>
            <person name="Richardson P.M."/>
            <person name="Coleman M.A."/>
            <person name="Wood A.P."/>
            <person name="Kelly D.P."/>
        </authorList>
    </citation>
    <scope>NUCLEOTIDE SEQUENCE [LARGE SCALE GENOMIC DNA]</scope>
    <source>
        <strain evidence="1 2">ATCC 25259</strain>
    </source>
</reference>
<dbReference type="STRING" id="292415.Tbd_1591"/>
<dbReference type="KEGG" id="tbd:Tbd_1591"/>
<dbReference type="Proteomes" id="UP000008291">
    <property type="component" value="Chromosome"/>
</dbReference>
<sequence length="131" mass="13938">MLIQNVNNTNQALQPARLAGDGGPVSVVSASNVQAPPTAVPNLQRTAADPAAEAQPSAMQLKNVVEAINKTLQQANKNLEFIVDSETHDPVVKLVDSETGDVIRQFPTEEALSIARAIDSFQQGLLIKQKA</sequence>